<dbReference type="GO" id="GO:0016020">
    <property type="term" value="C:membrane"/>
    <property type="evidence" value="ECO:0007669"/>
    <property type="project" value="InterPro"/>
</dbReference>
<evidence type="ECO:0000256" key="1">
    <source>
        <dbReference type="SAM" id="SignalP"/>
    </source>
</evidence>
<organism evidence="3 4">
    <name type="scientific">Pseudoduganella albidiflava</name>
    <dbReference type="NCBI Taxonomy" id="321983"/>
    <lineage>
        <taxon>Bacteria</taxon>
        <taxon>Pseudomonadati</taxon>
        <taxon>Pseudomonadota</taxon>
        <taxon>Betaproteobacteria</taxon>
        <taxon>Burkholderiales</taxon>
        <taxon>Oxalobacteraceae</taxon>
        <taxon>Telluria group</taxon>
        <taxon>Pseudoduganella</taxon>
    </lineage>
</organism>
<accession>A0AA88C400</accession>
<dbReference type="Gene3D" id="2.40.160.10">
    <property type="entry name" value="Porin"/>
    <property type="match status" value="1"/>
</dbReference>
<dbReference type="GO" id="GO:0015288">
    <property type="term" value="F:porin activity"/>
    <property type="evidence" value="ECO:0007669"/>
    <property type="project" value="InterPro"/>
</dbReference>
<evidence type="ECO:0000259" key="2">
    <source>
        <dbReference type="Pfam" id="PF13609"/>
    </source>
</evidence>
<dbReference type="Proteomes" id="UP000628442">
    <property type="component" value="Unassembled WGS sequence"/>
</dbReference>
<dbReference type="Pfam" id="PF13609">
    <property type="entry name" value="Porin_4"/>
    <property type="match status" value="1"/>
</dbReference>
<comment type="caution">
    <text evidence="3">The sequence shown here is derived from an EMBL/GenBank/DDBJ whole genome shotgun (WGS) entry which is preliminary data.</text>
</comment>
<reference evidence="3" key="2">
    <citation type="submission" date="2022-12" db="EMBL/GenBank/DDBJ databases">
        <authorList>
            <person name="Sun Q."/>
            <person name="Kim S."/>
        </authorList>
    </citation>
    <scope>NUCLEOTIDE SEQUENCE</scope>
    <source>
        <strain evidence="3">KCTC 12343</strain>
    </source>
</reference>
<dbReference type="InterPro" id="IPR023614">
    <property type="entry name" value="Porin_dom_sf"/>
</dbReference>
<sequence length="407" mass="43318">MKLKLSAAFVLGALCLMQTGAANAIAIGDGKLNVSGFGTLAAAKSNTEDARYTRANQREGTAGTTTIGLDSNLGLQATYTFSDKLSATTQILSRKSTGDSFTTELAWAFVKYKVSDEVALRAGRVAVPGFLISDYQNVGYANTMMRPPVEMYGQMIIDSVDGVDVNWQRAFGDTNVTAQAFVGISRGKSYVSSDRSEPRYQAPAAGFAVSAEHGPVTLRFAHMQGKLKATDVKPINSLTNTLTTVGFGQLASDITIAETKRVAFTSVGLLADWNNIVVQSEFGMRRAKDPVYLADSNAWYLMAGYRFGKVLPYYAHAKYDGKGSNVSVPAALARIPTLNAGVKNLLAPGSQSSDLIGVRWDFAQSAALKVQVDRIKPGAKNGFLSDVTPAGVGKKVTVIAAGVDFVF</sequence>
<evidence type="ECO:0000313" key="3">
    <source>
        <dbReference type="EMBL" id="GGY50329.1"/>
    </source>
</evidence>
<reference evidence="3" key="1">
    <citation type="journal article" date="2014" name="Int. J. Syst. Evol. Microbiol.">
        <title>Complete genome sequence of Corynebacterium casei LMG S-19264T (=DSM 44701T), isolated from a smear-ripened cheese.</title>
        <authorList>
            <consortium name="US DOE Joint Genome Institute (JGI-PGF)"/>
            <person name="Walter F."/>
            <person name="Albersmeier A."/>
            <person name="Kalinowski J."/>
            <person name="Ruckert C."/>
        </authorList>
    </citation>
    <scope>NUCLEOTIDE SEQUENCE</scope>
    <source>
        <strain evidence="3">KCTC 12343</strain>
    </source>
</reference>
<dbReference type="SUPFAM" id="SSF56935">
    <property type="entry name" value="Porins"/>
    <property type="match status" value="1"/>
</dbReference>
<dbReference type="AlphaFoldDB" id="A0AA88C400"/>
<protein>
    <recommendedName>
        <fullName evidence="2">Porin domain-containing protein</fullName>
    </recommendedName>
</protein>
<dbReference type="RefSeq" id="WP_229420528.1">
    <property type="nucleotide sequence ID" value="NZ_BMWV01000008.1"/>
</dbReference>
<keyword evidence="1" id="KW-0732">Signal</keyword>
<dbReference type="EMBL" id="BMWV01000008">
    <property type="protein sequence ID" value="GGY50329.1"/>
    <property type="molecule type" value="Genomic_DNA"/>
</dbReference>
<dbReference type="InterPro" id="IPR033900">
    <property type="entry name" value="Gram_neg_porin_domain"/>
</dbReference>
<proteinExistence type="predicted"/>
<feature type="chain" id="PRO_5041708860" description="Porin domain-containing protein" evidence="1">
    <location>
        <begin position="25"/>
        <end position="407"/>
    </location>
</feature>
<feature type="signal peptide" evidence="1">
    <location>
        <begin position="1"/>
        <end position="24"/>
    </location>
</feature>
<feature type="domain" description="Porin" evidence="2">
    <location>
        <begin position="13"/>
        <end position="322"/>
    </location>
</feature>
<evidence type="ECO:0000313" key="4">
    <source>
        <dbReference type="Proteomes" id="UP000628442"/>
    </source>
</evidence>
<name>A0AA88C400_9BURK</name>
<gene>
    <name evidence="3" type="ORF">GCM10007387_35790</name>
</gene>